<protein>
    <recommendedName>
        <fullName evidence="2">Phospholipid scramblase</fullName>
    </recommendedName>
</protein>
<keyword evidence="2" id="KW-0564">Palmitate</keyword>
<name>A0A9J6GHZ9_HAELO</name>
<dbReference type="Proteomes" id="UP000821853">
    <property type="component" value="Chromosome 5"/>
</dbReference>
<dbReference type="VEuPathDB" id="VectorBase:HLOH_064767"/>
<reference evidence="3 4" key="1">
    <citation type="journal article" date="2020" name="Cell">
        <title>Large-Scale Comparative Analyses of Tick Genomes Elucidate Their Genetic Diversity and Vector Capacities.</title>
        <authorList>
            <consortium name="Tick Genome and Microbiome Consortium (TIGMIC)"/>
            <person name="Jia N."/>
            <person name="Wang J."/>
            <person name="Shi W."/>
            <person name="Du L."/>
            <person name="Sun Y."/>
            <person name="Zhan W."/>
            <person name="Jiang J.F."/>
            <person name="Wang Q."/>
            <person name="Zhang B."/>
            <person name="Ji P."/>
            <person name="Bell-Sakyi L."/>
            <person name="Cui X.M."/>
            <person name="Yuan T.T."/>
            <person name="Jiang B.G."/>
            <person name="Yang W.F."/>
            <person name="Lam T.T."/>
            <person name="Chang Q.C."/>
            <person name="Ding S.J."/>
            <person name="Wang X.J."/>
            <person name="Zhu J.G."/>
            <person name="Ruan X.D."/>
            <person name="Zhao L."/>
            <person name="Wei J.T."/>
            <person name="Ye R.Z."/>
            <person name="Que T.C."/>
            <person name="Du C.H."/>
            <person name="Zhou Y.H."/>
            <person name="Cheng J.X."/>
            <person name="Dai P.F."/>
            <person name="Guo W.B."/>
            <person name="Han X.H."/>
            <person name="Huang E.J."/>
            <person name="Li L.F."/>
            <person name="Wei W."/>
            <person name="Gao Y.C."/>
            <person name="Liu J.Z."/>
            <person name="Shao H.Z."/>
            <person name="Wang X."/>
            <person name="Wang C.C."/>
            <person name="Yang T.C."/>
            <person name="Huo Q.B."/>
            <person name="Li W."/>
            <person name="Chen H.Y."/>
            <person name="Chen S.E."/>
            <person name="Zhou L.G."/>
            <person name="Ni X.B."/>
            <person name="Tian J.H."/>
            <person name="Sheng Y."/>
            <person name="Liu T."/>
            <person name="Pan Y.S."/>
            <person name="Xia L.Y."/>
            <person name="Li J."/>
            <person name="Zhao F."/>
            <person name="Cao W.C."/>
        </authorList>
    </citation>
    <scope>NUCLEOTIDE SEQUENCE [LARGE SCALE GENOMIC DNA]</scope>
    <source>
        <strain evidence="3">HaeL-2018</strain>
    </source>
</reference>
<keyword evidence="2" id="KW-0449">Lipoprotein</keyword>
<dbReference type="PANTHER" id="PTHR23248">
    <property type="entry name" value="PHOSPHOLIPID SCRAMBLASE-RELATED"/>
    <property type="match status" value="1"/>
</dbReference>
<evidence type="ECO:0000313" key="4">
    <source>
        <dbReference type="Proteomes" id="UP000821853"/>
    </source>
</evidence>
<proteinExistence type="inferred from homology"/>
<dbReference type="GO" id="GO:0005886">
    <property type="term" value="C:plasma membrane"/>
    <property type="evidence" value="ECO:0007669"/>
    <property type="project" value="TreeGrafter"/>
</dbReference>
<dbReference type="GO" id="GO:0017128">
    <property type="term" value="F:phospholipid scramblase activity"/>
    <property type="evidence" value="ECO:0007669"/>
    <property type="project" value="InterPro"/>
</dbReference>
<gene>
    <name evidence="3" type="ORF">HPB48_011135</name>
</gene>
<dbReference type="EMBL" id="JABSTR010000007">
    <property type="protein sequence ID" value="KAH9374834.1"/>
    <property type="molecule type" value="Genomic_DNA"/>
</dbReference>
<dbReference type="AlphaFoldDB" id="A0A9J6GHZ9"/>
<keyword evidence="2" id="KW-0106">Calcium</keyword>
<dbReference type="InterPro" id="IPR005552">
    <property type="entry name" value="Scramblase"/>
</dbReference>
<keyword evidence="4" id="KW-1185">Reference proteome</keyword>
<comment type="cofactor">
    <cofactor evidence="2">
        <name>Ca(2+)</name>
        <dbReference type="ChEBI" id="CHEBI:29108"/>
    </cofactor>
</comment>
<dbReference type="PANTHER" id="PTHR23248:SF9">
    <property type="entry name" value="PHOSPHOLIPID SCRAMBLASE"/>
    <property type="match status" value="1"/>
</dbReference>
<comment type="caution">
    <text evidence="3">The sequence shown here is derived from an EMBL/GenBank/DDBJ whole genome shotgun (WGS) entry which is preliminary data.</text>
</comment>
<dbReference type="OrthoDB" id="6498648at2759"/>
<organism evidence="3 4">
    <name type="scientific">Haemaphysalis longicornis</name>
    <name type="common">Bush tick</name>
    <dbReference type="NCBI Taxonomy" id="44386"/>
    <lineage>
        <taxon>Eukaryota</taxon>
        <taxon>Metazoa</taxon>
        <taxon>Ecdysozoa</taxon>
        <taxon>Arthropoda</taxon>
        <taxon>Chelicerata</taxon>
        <taxon>Arachnida</taxon>
        <taxon>Acari</taxon>
        <taxon>Parasitiformes</taxon>
        <taxon>Ixodida</taxon>
        <taxon>Ixodoidea</taxon>
        <taxon>Ixodidae</taxon>
        <taxon>Haemaphysalinae</taxon>
        <taxon>Haemaphysalis</taxon>
    </lineage>
</organism>
<dbReference type="Pfam" id="PF03803">
    <property type="entry name" value="Scramblase"/>
    <property type="match status" value="1"/>
</dbReference>
<comment type="function">
    <text evidence="2">May mediate accelerated ATP-independent bidirectional transbilayer migration of phospholipids upon binding calcium ions that results in a loss of phospholipid asymmetry in the plasma membrane.</text>
</comment>
<accession>A0A9J6GHZ9</accession>
<evidence type="ECO:0000256" key="2">
    <source>
        <dbReference type="RuleBase" id="RU363116"/>
    </source>
</evidence>
<sequence>MRHRAAVVVPYEQQNKYVVKNTMGQFIFLAVEESDLLQRCCCGMRRAFEMKVLDYRNVEVLRFIRPLRCECTICFCCLQVCAVLILNLGISDSGWCASLMAYRNQ</sequence>
<evidence type="ECO:0000256" key="1">
    <source>
        <dbReference type="ARBA" id="ARBA00005350"/>
    </source>
</evidence>
<evidence type="ECO:0000313" key="3">
    <source>
        <dbReference type="EMBL" id="KAH9374834.1"/>
    </source>
</evidence>
<comment type="similarity">
    <text evidence="1 2">Belongs to the phospholipid scramblase family.</text>
</comment>